<protein>
    <submittedName>
        <fullName evidence="1">AAA domain protein</fullName>
    </submittedName>
</protein>
<dbReference type="EMBL" id="ON649702">
    <property type="protein sequence ID" value="UVF62532.1"/>
    <property type="molecule type" value="Genomic_DNA"/>
</dbReference>
<dbReference type="Pfam" id="PF13479">
    <property type="entry name" value="AAA_24"/>
    <property type="match status" value="1"/>
</dbReference>
<proteinExistence type="predicted"/>
<name>A0A976YFB9_9CAUD</name>
<dbReference type="Proteomes" id="UP001157002">
    <property type="component" value="Segment"/>
</dbReference>
<dbReference type="GeneID" id="80545087"/>
<organism evidence="1 2">
    <name type="scientific">Poseidoniales virus YSH_150918</name>
    <dbReference type="NCBI Taxonomy" id="3071324"/>
    <lineage>
        <taxon>Viruses</taxon>
        <taxon>Duplodnaviria</taxon>
        <taxon>Heunggongvirae</taxon>
        <taxon>Uroviricota</taxon>
        <taxon>Caudoviricetes</taxon>
        <taxon>Magrovirales</taxon>
        <taxon>Aoguangviridae</taxon>
        <taxon>Aobingvirus</taxon>
        <taxon>Aobingvirus yangshanense</taxon>
    </lineage>
</organism>
<keyword evidence="2" id="KW-1185">Reference proteome</keyword>
<dbReference type="KEGG" id="vg:80545087"/>
<evidence type="ECO:0000313" key="1">
    <source>
        <dbReference type="EMBL" id="UVF62532.1"/>
    </source>
</evidence>
<evidence type="ECO:0000313" key="2">
    <source>
        <dbReference type="Proteomes" id="UP001157002"/>
    </source>
</evidence>
<dbReference type="RefSeq" id="YP_010806126.1">
    <property type="nucleotide sequence ID" value="NC_077214.1"/>
</dbReference>
<accession>A0A976YFB9</accession>
<reference evidence="1 2" key="1">
    <citation type="submission" date="2022-05" db="EMBL/GenBank/DDBJ databases">
        <title>Diverse viruses of marine archaea discovered using metagenomics.</title>
        <authorList>
            <person name="Zhou Y."/>
        </authorList>
    </citation>
    <scope>NUCLEOTIDE SEQUENCE [LARGE SCALE GENOMIC DNA]</scope>
    <source>
        <strain evidence="1">YSH_150918</strain>
    </source>
</reference>
<sequence>MALSEKIGNANTMNFGKKQEEFNSKFAQLMEEKRKNRQSRMVLGIWGEPKTGKTGIALDFPDRKIYVLDWDSGVESTWFEHHNATERIEVYNPIEQDNDNKIDILTSEENSHSFVRLVRQRIEEGENPIFVFDGVDTWFENTIFKVNPNPTVVTKMMPYQYGPRNKTFYHLLNSVYNLKCDVIYITHETEKYVDNTPVGIVPHWRDWGGKLEQEIHCSRKKVRGETHFIAELVGSRTNGNLVGTTWTIREGNPPNIKWNGIEELKERKI</sequence>